<organism evidence="2 3">
    <name type="scientific">Neurospora intermedia</name>
    <dbReference type="NCBI Taxonomy" id="5142"/>
    <lineage>
        <taxon>Eukaryota</taxon>
        <taxon>Fungi</taxon>
        <taxon>Dikarya</taxon>
        <taxon>Ascomycota</taxon>
        <taxon>Pezizomycotina</taxon>
        <taxon>Sordariomycetes</taxon>
        <taxon>Sordariomycetidae</taxon>
        <taxon>Sordariales</taxon>
        <taxon>Sordariaceae</taxon>
        <taxon>Neurospora</taxon>
    </lineage>
</organism>
<dbReference type="EMBL" id="JAVLET010000012">
    <property type="protein sequence ID" value="KAL0466603.1"/>
    <property type="molecule type" value="Genomic_DNA"/>
</dbReference>
<evidence type="ECO:0000256" key="1">
    <source>
        <dbReference type="SAM" id="MobiDB-lite"/>
    </source>
</evidence>
<gene>
    <name evidence="2" type="ORF">QR685DRAFT_609118</name>
</gene>
<protein>
    <submittedName>
        <fullName evidence="2">Uncharacterized protein</fullName>
    </submittedName>
</protein>
<keyword evidence="3" id="KW-1185">Reference proteome</keyword>
<name>A0ABR3D2U3_NEUIN</name>
<proteinExistence type="predicted"/>
<dbReference type="Proteomes" id="UP001451303">
    <property type="component" value="Unassembled WGS sequence"/>
</dbReference>
<feature type="region of interest" description="Disordered" evidence="1">
    <location>
        <begin position="159"/>
        <end position="188"/>
    </location>
</feature>
<sequence length="216" mass="24291">MTLTIAMTLATECFIIDCKRGNDHCSTALTTKNSAITAVETTLHVPRCTYVQVHEHSSTSTAAEVNTSITYHLPPLASVTKHRLHALRCTGSRMSSGGQDKISLNELKDLFQLRIGTRETCKNRHIYPEFYDKIPWDEAESYPSAYQDKLREFAKGIAQKEKRRRKEQEGNYLPKLPKTLDSNCDPSASDITVEGDQNHCSRADMAGSVRLQQPVY</sequence>
<accession>A0ABR3D2U3</accession>
<reference evidence="2 3" key="1">
    <citation type="submission" date="2023-09" db="EMBL/GenBank/DDBJ databases">
        <title>Multi-omics analysis of a traditional fermented food reveals byproduct-associated fungal strains for waste-to-food upcycling.</title>
        <authorList>
            <consortium name="Lawrence Berkeley National Laboratory"/>
            <person name="Rekdal V.M."/>
            <person name="Villalobos-Escobedo J.M."/>
            <person name="Rodriguez-Valeron N."/>
            <person name="Garcia M.O."/>
            <person name="Vasquez D.P."/>
            <person name="Damayanti I."/>
            <person name="Sorensen P.M."/>
            <person name="Baidoo E.E."/>
            <person name="De Carvalho A.C."/>
            <person name="Riley R."/>
            <person name="Lipzen A."/>
            <person name="He G."/>
            <person name="Yan M."/>
            <person name="Haridas S."/>
            <person name="Daum C."/>
            <person name="Yoshinaga Y."/>
            <person name="Ng V."/>
            <person name="Grigoriev I.V."/>
            <person name="Munk R."/>
            <person name="Nuraida L."/>
            <person name="Wijaya C.H."/>
            <person name="Morales P.-C."/>
            <person name="Keasling J.D."/>
        </authorList>
    </citation>
    <scope>NUCLEOTIDE SEQUENCE [LARGE SCALE GENOMIC DNA]</scope>
    <source>
        <strain evidence="2 3">FGSC 2613</strain>
    </source>
</reference>
<comment type="caution">
    <text evidence="2">The sequence shown here is derived from an EMBL/GenBank/DDBJ whole genome shotgun (WGS) entry which is preliminary data.</text>
</comment>
<evidence type="ECO:0000313" key="3">
    <source>
        <dbReference type="Proteomes" id="UP001451303"/>
    </source>
</evidence>
<evidence type="ECO:0000313" key="2">
    <source>
        <dbReference type="EMBL" id="KAL0466603.1"/>
    </source>
</evidence>